<accession>A0A3L6S387</accession>
<gene>
    <name evidence="1" type="ORF">C2845_PM09G12770</name>
</gene>
<evidence type="ECO:0000313" key="1">
    <source>
        <dbReference type="EMBL" id="RLN12902.1"/>
    </source>
</evidence>
<protein>
    <submittedName>
        <fullName evidence="1">Uncharacterized protein</fullName>
    </submittedName>
</protein>
<dbReference type="OrthoDB" id="10491529at2759"/>
<dbReference type="EMBL" id="PQIB02000006">
    <property type="protein sequence ID" value="RLN12902.1"/>
    <property type="molecule type" value="Genomic_DNA"/>
</dbReference>
<name>A0A3L6S387_PANMI</name>
<proteinExistence type="predicted"/>
<evidence type="ECO:0000313" key="2">
    <source>
        <dbReference type="Proteomes" id="UP000275267"/>
    </source>
</evidence>
<dbReference type="Proteomes" id="UP000275267">
    <property type="component" value="Unassembled WGS sequence"/>
</dbReference>
<organism evidence="1 2">
    <name type="scientific">Panicum miliaceum</name>
    <name type="common">Proso millet</name>
    <name type="synonym">Broomcorn millet</name>
    <dbReference type="NCBI Taxonomy" id="4540"/>
    <lineage>
        <taxon>Eukaryota</taxon>
        <taxon>Viridiplantae</taxon>
        <taxon>Streptophyta</taxon>
        <taxon>Embryophyta</taxon>
        <taxon>Tracheophyta</taxon>
        <taxon>Spermatophyta</taxon>
        <taxon>Magnoliopsida</taxon>
        <taxon>Liliopsida</taxon>
        <taxon>Poales</taxon>
        <taxon>Poaceae</taxon>
        <taxon>PACMAD clade</taxon>
        <taxon>Panicoideae</taxon>
        <taxon>Panicodae</taxon>
        <taxon>Paniceae</taxon>
        <taxon>Panicinae</taxon>
        <taxon>Panicum</taxon>
        <taxon>Panicum sect. Panicum</taxon>
    </lineage>
</organism>
<reference evidence="2" key="1">
    <citation type="journal article" date="2019" name="Nat. Commun.">
        <title>The genome of broomcorn millet.</title>
        <authorList>
            <person name="Zou C."/>
            <person name="Miki D."/>
            <person name="Li D."/>
            <person name="Tang Q."/>
            <person name="Xiao L."/>
            <person name="Rajput S."/>
            <person name="Deng P."/>
            <person name="Jia W."/>
            <person name="Huang R."/>
            <person name="Zhang M."/>
            <person name="Sun Y."/>
            <person name="Hu J."/>
            <person name="Fu X."/>
            <person name="Schnable P.S."/>
            <person name="Li F."/>
            <person name="Zhang H."/>
            <person name="Feng B."/>
            <person name="Zhu X."/>
            <person name="Liu R."/>
            <person name="Schnable J.C."/>
            <person name="Zhu J.-K."/>
            <person name="Zhang H."/>
        </authorList>
    </citation>
    <scope>NUCLEOTIDE SEQUENCE [LARGE SCALE GENOMIC DNA]</scope>
</reference>
<sequence>MWNLRITADLIDAFGYVKSLDIILKTTSKALRDKCDCYVPEIVVSEDDVTYASMIAKVLVPEFEEEIGLPEIACGLGSKPKDAGKAIANCDKQEIRQSLERLSFICKEKKFAHQQLLTFEAQTGVARMTVGDEAVGKLETGTELAKFCSHAC</sequence>
<dbReference type="AlphaFoldDB" id="A0A3L6S387"/>
<comment type="caution">
    <text evidence="1">The sequence shown here is derived from an EMBL/GenBank/DDBJ whole genome shotgun (WGS) entry which is preliminary data.</text>
</comment>
<keyword evidence="2" id="KW-1185">Reference proteome</keyword>